<dbReference type="GO" id="GO:0005198">
    <property type="term" value="F:structural molecule activity"/>
    <property type="evidence" value="ECO:0007669"/>
    <property type="project" value="InterPro"/>
</dbReference>
<protein>
    <submittedName>
        <fullName evidence="4">Structural protein</fullName>
    </submittedName>
</protein>
<dbReference type="Pfam" id="PF11492">
    <property type="entry name" value="Dicistro_VP4"/>
    <property type="match status" value="1"/>
</dbReference>
<proteinExistence type="predicted"/>
<dbReference type="Pfam" id="PF00073">
    <property type="entry name" value="Rhv"/>
    <property type="match status" value="2"/>
</dbReference>
<dbReference type="SUPFAM" id="SSF88633">
    <property type="entry name" value="Positive stranded ssRNA viruses"/>
    <property type="match status" value="3"/>
</dbReference>
<sequence length="886" mass="98284">MAEDDKLHDIHAILRRPVKVSEGEFNNAFTTVNLKFPDVIFQNSTNVVKKLDYFTFFRANVKIRLIFNATPFMSGKYWLFFAPFDDVSNRGAQPNNLPNATGFPGVEIDVGSNAPVEIKMPYCSPLSHFNLLDSHSNMGEMYIVPINPIQSGTSPLTVGAYFTIFAWFEDIELAMPTSKPVLVPPVPSGEEEVWTAQVGFVADEEVWTAQVGSEEHAATSGPPISGIANAVASAASVLGSVPILGSWMRPVEWVSRAIGGAASAVGWNKPTNLDKNCPYINVPAKGYTNVDGIDLSSKLGAMPDNGLTYDGGIFSTEVDEMDLTYVSSKSCLFRSGIPWSVNDPVGTTVHYNVVAPGLVQGMDTYSPTTVAFVASMFQQWRGTIKYRLAAAKTAFHTGRLRITYHPGIYGQSAFFPPTDVENAYNWILDLSVSSELEFEVPYVSNVPWKEVWLGPYNDTRWEKEKYSTGTITVTILNELRRASDSVADNVPLNMWISGGEDIAYAIPDFARFAIAEPVSELGELQEDPELEWKAQVFNLTSTAIEHNEQVQDTSTSVFPMGMMDHTMAEQLCIGEKITSLRQLIKRFGLTSMGKPFPYKSETGIGYTFPGPIPLNNDDYLFNAIRIDPAYFGETSTTGSNQWQIVQYPSTRDANGNLTLDYFEAVVQPPARCPLYYISYLYRFWRGSRRYKFATPTTNGLRCTNQGMRPAYAYDATRDDYVTAVDGFEYDAIRPADPLIVRRSTNIDENGSLDKPVLGTFTNEQTSSTFEHYVYPDLNGTIEFEVPYYAQTPISLVGEGTISDVDGPIIRRSKVDIMRSLDPKGMDRPMYAYYSDSAFAQSPSTGTTDAGGIRNCFGAYNLYEAAGDDFSFGYLIGAPRIRRVRHI</sequence>
<dbReference type="InterPro" id="IPR033703">
    <property type="entry name" value="Rhv-like"/>
</dbReference>
<feature type="domain" description="Capsid protein VP4 dicistrovirus" evidence="3">
    <location>
        <begin position="215"/>
        <end position="267"/>
    </location>
</feature>
<dbReference type="CDD" id="cd00205">
    <property type="entry name" value="rhv_like"/>
    <property type="match status" value="2"/>
</dbReference>
<feature type="domain" description="Picornavirus capsid" evidence="1">
    <location>
        <begin position="33"/>
        <end position="127"/>
    </location>
</feature>
<dbReference type="InterPro" id="IPR014872">
    <property type="entry name" value="Dicistrovirus_capsid-polyPr_C"/>
</dbReference>
<organism evidence="4">
    <name type="scientific">Atrpec virus 1</name>
    <dbReference type="NCBI Taxonomy" id="2480171"/>
    <lineage>
        <taxon>Viruses</taxon>
    </lineage>
</organism>
<feature type="domain" description="Dicistrovirus capsid-polyprotein C-terminal" evidence="2">
    <location>
        <begin position="659"/>
        <end position="881"/>
    </location>
</feature>
<evidence type="ECO:0000259" key="2">
    <source>
        <dbReference type="Pfam" id="PF08762"/>
    </source>
</evidence>
<name>A0A3G2LQH2_9VIRU</name>
<evidence type="ECO:0000259" key="1">
    <source>
        <dbReference type="Pfam" id="PF00073"/>
    </source>
</evidence>
<accession>A0A3G2LQH2</accession>
<dbReference type="InterPro" id="IPR024343">
    <property type="entry name" value="VP4_dicistrovir"/>
</dbReference>
<dbReference type="Pfam" id="PF08762">
    <property type="entry name" value="CRPV_capsid"/>
    <property type="match status" value="1"/>
</dbReference>
<dbReference type="Gene3D" id="2.60.120.20">
    <property type="match status" value="3"/>
</dbReference>
<reference evidence="4" key="1">
    <citation type="submission" date="2017-10" db="EMBL/GenBank/DDBJ databases">
        <title>Tracing bivalve-associated viruses using high-throughput transcriptomic data.</title>
        <authorList>
            <person name="Rosani U."/>
        </authorList>
    </citation>
    <scope>NUCLEOTIDE SEQUENCE</scope>
</reference>
<evidence type="ECO:0000259" key="3">
    <source>
        <dbReference type="Pfam" id="PF11492"/>
    </source>
</evidence>
<dbReference type="InterPro" id="IPR029053">
    <property type="entry name" value="Viral_coat"/>
</dbReference>
<feature type="domain" description="Picornavirus capsid" evidence="1">
    <location>
        <begin position="373"/>
        <end position="448"/>
    </location>
</feature>
<dbReference type="EMBL" id="MG210792">
    <property type="protein sequence ID" value="AYN75540.1"/>
    <property type="molecule type" value="Genomic_RNA"/>
</dbReference>
<evidence type="ECO:0000313" key="4">
    <source>
        <dbReference type="EMBL" id="AYN75540.1"/>
    </source>
</evidence>
<dbReference type="InterPro" id="IPR001676">
    <property type="entry name" value="Picornavirus_capsid"/>
</dbReference>